<gene>
    <name evidence="1" type="ORF">WA026_022760</name>
</gene>
<proteinExistence type="predicted"/>
<evidence type="ECO:0000313" key="1">
    <source>
        <dbReference type="EMBL" id="KAK9882709.1"/>
    </source>
</evidence>
<organism evidence="1 2">
    <name type="scientific">Henosepilachna vigintioctopunctata</name>
    <dbReference type="NCBI Taxonomy" id="420089"/>
    <lineage>
        <taxon>Eukaryota</taxon>
        <taxon>Metazoa</taxon>
        <taxon>Ecdysozoa</taxon>
        <taxon>Arthropoda</taxon>
        <taxon>Hexapoda</taxon>
        <taxon>Insecta</taxon>
        <taxon>Pterygota</taxon>
        <taxon>Neoptera</taxon>
        <taxon>Endopterygota</taxon>
        <taxon>Coleoptera</taxon>
        <taxon>Polyphaga</taxon>
        <taxon>Cucujiformia</taxon>
        <taxon>Coccinelloidea</taxon>
        <taxon>Coccinellidae</taxon>
        <taxon>Epilachninae</taxon>
        <taxon>Epilachnini</taxon>
        <taxon>Henosepilachna</taxon>
    </lineage>
</organism>
<reference evidence="1 2" key="1">
    <citation type="submission" date="2023-03" db="EMBL/GenBank/DDBJ databases">
        <title>Genome insight into feeding habits of ladybird beetles.</title>
        <authorList>
            <person name="Li H.-S."/>
            <person name="Huang Y.-H."/>
            <person name="Pang H."/>
        </authorList>
    </citation>
    <scope>NUCLEOTIDE SEQUENCE [LARGE SCALE GENOMIC DNA]</scope>
    <source>
        <strain evidence="1">SYSU_2023b</strain>
        <tissue evidence="1">Whole body</tissue>
    </source>
</reference>
<dbReference type="EMBL" id="JARQZJ010000080">
    <property type="protein sequence ID" value="KAK9882709.1"/>
    <property type="molecule type" value="Genomic_DNA"/>
</dbReference>
<comment type="caution">
    <text evidence="1">The sequence shown here is derived from an EMBL/GenBank/DDBJ whole genome shotgun (WGS) entry which is preliminary data.</text>
</comment>
<keyword evidence="2" id="KW-1185">Reference proteome</keyword>
<accession>A0AAW1UI33</accession>
<dbReference type="Proteomes" id="UP001431783">
    <property type="component" value="Unassembled WGS sequence"/>
</dbReference>
<name>A0AAW1UI33_9CUCU</name>
<protein>
    <submittedName>
        <fullName evidence="1">Uncharacterized protein</fullName>
    </submittedName>
</protein>
<sequence length="110" mass="12496">MISRNFSFYSISPFPFPLIPNFPLKEEFPLIVETLLLHVVTTENTTHYEICNVVYVYDGRGGTLKRSANQAVDTQGKDITDLTVLKEIQVSKCPSIMLFDVSIALIEWII</sequence>
<dbReference type="AlphaFoldDB" id="A0AAW1UI33"/>
<evidence type="ECO:0000313" key="2">
    <source>
        <dbReference type="Proteomes" id="UP001431783"/>
    </source>
</evidence>